<protein>
    <recommendedName>
        <fullName evidence="4">LysR substrate-binding domain-containing protein</fullName>
    </recommendedName>
</protein>
<name>A0A0F8XPC0_9ZZZZ</name>
<comment type="caution">
    <text evidence="5">The sequence shown here is derived from an EMBL/GenBank/DDBJ whole genome shotgun (WGS) entry which is preliminary data.</text>
</comment>
<keyword evidence="2" id="KW-0805">Transcription regulation</keyword>
<dbReference type="AlphaFoldDB" id="A0A0F8XPC0"/>
<gene>
    <name evidence="5" type="ORF">LCGC14_2998430</name>
</gene>
<dbReference type="SUPFAM" id="SSF53850">
    <property type="entry name" value="Periplasmic binding protein-like II"/>
    <property type="match status" value="1"/>
</dbReference>
<proteinExistence type="inferred from homology"/>
<dbReference type="Pfam" id="PF03466">
    <property type="entry name" value="LysR_substrate"/>
    <property type="match status" value="1"/>
</dbReference>
<dbReference type="PANTHER" id="PTHR30126">
    <property type="entry name" value="HTH-TYPE TRANSCRIPTIONAL REGULATOR"/>
    <property type="match status" value="1"/>
</dbReference>
<evidence type="ECO:0000256" key="1">
    <source>
        <dbReference type="ARBA" id="ARBA00009437"/>
    </source>
</evidence>
<feature type="domain" description="LysR substrate-binding" evidence="4">
    <location>
        <begin position="1"/>
        <end position="102"/>
    </location>
</feature>
<feature type="non-terminal residue" evidence="5">
    <location>
        <position position="1"/>
    </location>
</feature>
<evidence type="ECO:0000259" key="4">
    <source>
        <dbReference type="Pfam" id="PF03466"/>
    </source>
</evidence>
<evidence type="ECO:0000313" key="5">
    <source>
        <dbReference type="EMBL" id="KKK63030.1"/>
    </source>
</evidence>
<evidence type="ECO:0000256" key="3">
    <source>
        <dbReference type="ARBA" id="ARBA00023163"/>
    </source>
</evidence>
<evidence type="ECO:0000256" key="2">
    <source>
        <dbReference type="ARBA" id="ARBA00023015"/>
    </source>
</evidence>
<dbReference type="Gene3D" id="3.40.190.10">
    <property type="entry name" value="Periplasmic binding protein-like II"/>
    <property type="match status" value="1"/>
</dbReference>
<sequence>DEIVLVVAQGHDLYNSDTLPIEDLPNYPLVLRETGSGTLEVIMDALAKKNIPFEALNIAMRLGSSESIKSYLTDQHSLAFLSINTILKELKTGALGIVDIDGCSGHEGQFFF</sequence>
<comment type="similarity">
    <text evidence="1">Belongs to the LysR transcriptional regulatory family.</text>
</comment>
<dbReference type="EMBL" id="LAZR01061711">
    <property type="protein sequence ID" value="KKK63030.1"/>
    <property type="molecule type" value="Genomic_DNA"/>
</dbReference>
<accession>A0A0F8XPC0</accession>
<organism evidence="5">
    <name type="scientific">marine sediment metagenome</name>
    <dbReference type="NCBI Taxonomy" id="412755"/>
    <lineage>
        <taxon>unclassified sequences</taxon>
        <taxon>metagenomes</taxon>
        <taxon>ecological metagenomes</taxon>
    </lineage>
</organism>
<keyword evidence="3" id="KW-0804">Transcription</keyword>
<dbReference type="GO" id="GO:0006355">
    <property type="term" value="P:regulation of DNA-templated transcription"/>
    <property type="evidence" value="ECO:0007669"/>
    <property type="project" value="TreeGrafter"/>
</dbReference>
<dbReference type="GO" id="GO:0000976">
    <property type="term" value="F:transcription cis-regulatory region binding"/>
    <property type="evidence" value="ECO:0007669"/>
    <property type="project" value="TreeGrafter"/>
</dbReference>
<dbReference type="PANTHER" id="PTHR30126:SF39">
    <property type="entry name" value="HTH-TYPE TRANSCRIPTIONAL REGULATOR CYSL"/>
    <property type="match status" value="1"/>
</dbReference>
<dbReference type="InterPro" id="IPR005119">
    <property type="entry name" value="LysR_subst-bd"/>
</dbReference>
<reference evidence="5" key="1">
    <citation type="journal article" date="2015" name="Nature">
        <title>Complex archaea that bridge the gap between prokaryotes and eukaryotes.</title>
        <authorList>
            <person name="Spang A."/>
            <person name="Saw J.H."/>
            <person name="Jorgensen S.L."/>
            <person name="Zaremba-Niedzwiedzka K."/>
            <person name="Martijn J."/>
            <person name="Lind A.E."/>
            <person name="van Eijk R."/>
            <person name="Schleper C."/>
            <person name="Guy L."/>
            <person name="Ettema T.J."/>
        </authorList>
    </citation>
    <scope>NUCLEOTIDE SEQUENCE</scope>
</reference>